<organism evidence="2 3">
    <name type="scientific">Xanthomonas hyacinthi</name>
    <dbReference type="NCBI Taxonomy" id="56455"/>
    <lineage>
        <taxon>Bacteria</taxon>
        <taxon>Pseudomonadati</taxon>
        <taxon>Pseudomonadota</taxon>
        <taxon>Gammaproteobacteria</taxon>
        <taxon>Lysobacterales</taxon>
        <taxon>Lysobacteraceae</taxon>
        <taxon>Xanthomonas</taxon>
    </lineage>
</organism>
<evidence type="ECO:0000313" key="3">
    <source>
        <dbReference type="Proteomes" id="UP000238261"/>
    </source>
</evidence>
<dbReference type="OrthoDB" id="8708725at2"/>
<evidence type="ECO:0000313" key="2">
    <source>
        <dbReference type="EMBL" id="PPU95488.1"/>
    </source>
</evidence>
<reference evidence="3" key="1">
    <citation type="submission" date="2016-08" db="EMBL/GenBank/DDBJ databases">
        <authorList>
            <person name="Merda D."/>
            <person name="Briand M."/>
            <person name="Taghouti G."/>
            <person name="Carrere S."/>
            <person name="Gouzy J."/>
            <person name="Portier P."/>
            <person name="Jacques M.-A."/>
            <person name="Fischer-Le Saux M."/>
        </authorList>
    </citation>
    <scope>NUCLEOTIDE SEQUENCE [LARGE SCALE GENOMIC DNA]</scope>
    <source>
        <strain evidence="3">CFBP1156</strain>
    </source>
</reference>
<keyword evidence="1" id="KW-0472">Membrane</keyword>
<dbReference type="RefSeq" id="WP_011171719.1">
    <property type="nucleotide sequence ID" value="NZ_CP043477.1"/>
</dbReference>
<keyword evidence="1" id="KW-1133">Transmembrane helix</keyword>
<dbReference type="EMBL" id="MDEG01000027">
    <property type="protein sequence ID" value="PPU95488.1"/>
    <property type="molecule type" value="Genomic_DNA"/>
</dbReference>
<protein>
    <submittedName>
        <fullName evidence="2">Conjugal transfer protein TrbC</fullName>
    </submittedName>
</protein>
<comment type="caution">
    <text evidence="2">The sequence shown here is derived from an EMBL/GenBank/DDBJ whole genome shotgun (WGS) entry which is preliminary data.</text>
</comment>
<evidence type="ECO:0000256" key="1">
    <source>
        <dbReference type="SAM" id="Phobius"/>
    </source>
</evidence>
<proteinExistence type="predicted"/>
<dbReference type="Proteomes" id="UP000238261">
    <property type="component" value="Unassembled WGS sequence"/>
</dbReference>
<dbReference type="InterPro" id="IPR007039">
    <property type="entry name" value="TrbC/VirB2"/>
</dbReference>
<sequence>MQASLLRPFAINRTTMFYIGAALLMVLFLLSPQHAFASEGTGGSLPYESWLTNLRNSVTGPVAFALSIIGIVIAGGVLIFGGDLNGFFRTLIFLVLVMALLVGAQNVMSTFFGRGAEIAALGDAVMHQLKAASVLTNSVRTV</sequence>
<keyword evidence="3" id="KW-1185">Reference proteome</keyword>
<name>A0A2S7EQV3_9XANT</name>
<dbReference type="NCBIfam" id="NF010467">
    <property type="entry name" value="PRK13892.1"/>
    <property type="match status" value="1"/>
</dbReference>
<dbReference type="AlphaFoldDB" id="A0A2S7EQV3"/>
<accession>A0A2S7EQV3</accession>
<dbReference type="Pfam" id="PF04956">
    <property type="entry name" value="TrbC"/>
    <property type="match status" value="1"/>
</dbReference>
<feature type="transmembrane region" description="Helical" evidence="1">
    <location>
        <begin position="61"/>
        <end position="80"/>
    </location>
</feature>
<feature type="transmembrane region" description="Helical" evidence="1">
    <location>
        <begin position="87"/>
        <end position="104"/>
    </location>
</feature>
<gene>
    <name evidence="2" type="ORF">XhyaCFBP1156_18585</name>
</gene>
<keyword evidence="1" id="KW-0812">Transmembrane</keyword>